<feature type="compositionally biased region" description="Basic and acidic residues" evidence="1">
    <location>
        <begin position="231"/>
        <end position="256"/>
    </location>
</feature>
<feature type="compositionally biased region" description="Acidic residues" evidence="1">
    <location>
        <begin position="108"/>
        <end position="117"/>
    </location>
</feature>
<feature type="region of interest" description="Disordered" evidence="1">
    <location>
        <begin position="228"/>
        <end position="262"/>
    </location>
</feature>
<feature type="compositionally biased region" description="Low complexity" evidence="1">
    <location>
        <begin position="133"/>
        <end position="159"/>
    </location>
</feature>
<accession>A0A9P6R829</accession>
<evidence type="ECO:0000313" key="2">
    <source>
        <dbReference type="EMBL" id="KAG0314647.1"/>
    </source>
</evidence>
<name>A0A9P6R829_9FUNG</name>
<evidence type="ECO:0000256" key="1">
    <source>
        <dbReference type="SAM" id="MobiDB-lite"/>
    </source>
</evidence>
<feature type="compositionally biased region" description="Low complexity" evidence="1">
    <location>
        <begin position="391"/>
        <end position="400"/>
    </location>
</feature>
<dbReference type="EMBL" id="JAAAIN010000428">
    <property type="protein sequence ID" value="KAG0314647.1"/>
    <property type="molecule type" value="Genomic_DNA"/>
</dbReference>
<feature type="region of interest" description="Disordered" evidence="1">
    <location>
        <begin position="108"/>
        <end position="159"/>
    </location>
</feature>
<proteinExistence type="predicted"/>
<protein>
    <submittedName>
        <fullName evidence="2">Uncharacterized protein</fullName>
    </submittedName>
</protein>
<reference evidence="2" key="1">
    <citation type="journal article" date="2020" name="Fungal Divers.">
        <title>Resolving the Mortierellaceae phylogeny through synthesis of multi-gene phylogenetics and phylogenomics.</title>
        <authorList>
            <person name="Vandepol N."/>
            <person name="Liber J."/>
            <person name="Desiro A."/>
            <person name="Na H."/>
            <person name="Kennedy M."/>
            <person name="Barry K."/>
            <person name="Grigoriev I.V."/>
            <person name="Miller A.N."/>
            <person name="O'Donnell K."/>
            <person name="Stajich J.E."/>
            <person name="Bonito G."/>
        </authorList>
    </citation>
    <scope>NUCLEOTIDE SEQUENCE</scope>
    <source>
        <strain evidence="2">NVP60</strain>
    </source>
</reference>
<organism evidence="2 3">
    <name type="scientific">Linnemannia gamsii</name>
    <dbReference type="NCBI Taxonomy" id="64522"/>
    <lineage>
        <taxon>Eukaryota</taxon>
        <taxon>Fungi</taxon>
        <taxon>Fungi incertae sedis</taxon>
        <taxon>Mucoromycota</taxon>
        <taxon>Mortierellomycotina</taxon>
        <taxon>Mortierellomycetes</taxon>
        <taxon>Mortierellales</taxon>
        <taxon>Mortierellaceae</taxon>
        <taxon>Linnemannia</taxon>
    </lineage>
</organism>
<dbReference type="OrthoDB" id="2416122at2759"/>
<dbReference type="Proteomes" id="UP000823405">
    <property type="component" value="Unassembled WGS sequence"/>
</dbReference>
<keyword evidence="3" id="KW-1185">Reference proteome</keyword>
<comment type="caution">
    <text evidence="2">The sequence shown here is derived from an EMBL/GenBank/DDBJ whole genome shotgun (WGS) entry which is preliminary data.</text>
</comment>
<feature type="compositionally biased region" description="Acidic residues" evidence="1">
    <location>
        <begin position="370"/>
        <end position="379"/>
    </location>
</feature>
<sequence length="457" mass="49921">MSRTLVLVLVGQSVQSSDQSVGVVLLSIEDDRRNEEKAGAAWKFHGVVCVPRSEECLFSQGWRRIQEQEDTKQSAIGVVNMPPVISTTHKIQEHQQCQKATVAKYCDEDEDDSDDDYWGQYGDPDSENDDNAARSGDNNNSGSSSSEAESSPSSSSADTVFSASSMYHYTTTTNAGAVKSSAAVPASAAANTIFTTSNSNTFARNFTSGPNNCRWGYVDKVDDDDDDDDEYWGKYGDHSDLEPEQQNRRGHGKDSESTTTIIKDSSSHANNIIEMMAERQKTNPSVPTAHHHLQKEALQQTFSEALPDTAFPVLVASVPTLPEPGQVDPTALALRLMNLIVHHTDPTGYATGADGAQRSHQFFTHSNNNSDDEDDDIDIDGPQADNEASTNNNNNNNNNNNDDDDKREHFLRSLRSMAQEAKNCLGLSKAELLDILDQAYDSPDTNANTSTTTTATH</sequence>
<feature type="region of interest" description="Disordered" evidence="1">
    <location>
        <begin position="361"/>
        <end position="406"/>
    </location>
</feature>
<dbReference type="AlphaFoldDB" id="A0A9P6R829"/>
<gene>
    <name evidence="2" type="ORF">BGZ97_009075</name>
</gene>
<evidence type="ECO:0000313" key="3">
    <source>
        <dbReference type="Proteomes" id="UP000823405"/>
    </source>
</evidence>